<dbReference type="Proteomes" id="UP000178937">
    <property type="component" value="Unassembled WGS sequence"/>
</dbReference>
<dbReference type="InterPro" id="IPR011991">
    <property type="entry name" value="ArsR-like_HTH"/>
</dbReference>
<dbReference type="Gene3D" id="1.10.10.10">
    <property type="entry name" value="Winged helix-like DNA-binding domain superfamily/Winged helix DNA-binding domain"/>
    <property type="match status" value="1"/>
</dbReference>
<dbReference type="SUPFAM" id="SSF46785">
    <property type="entry name" value="Winged helix' DNA-binding domain"/>
    <property type="match status" value="1"/>
</dbReference>
<comment type="caution">
    <text evidence="5">The sequence shown here is derived from an EMBL/GenBank/DDBJ whole genome shotgun (WGS) entry which is preliminary data.</text>
</comment>
<evidence type="ECO:0000256" key="3">
    <source>
        <dbReference type="ARBA" id="ARBA00023163"/>
    </source>
</evidence>
<keyword evidence="3" id="KW-0804">Transcription</keyword>
<dbReference type="CDD" id="cd00090">
    <property type="entry name" value="HTH_ARSR"/>
    <property type="match status" value="1"/>
</dbReference>
<evidence type="ECO:0000256" key="2">
    <source>
        <dbReference type="ARBA" id="ARBA00023125"/>
    </source>
</evidence>
<dbReference type="PANTHER" id="PTHR43132:SF2">
    <property type="entry name" value="ARSENICAL RESISTANCE OPERON REPRESSOR ARSR-RELATED"/>
    <property type="match status" value="1"/>
</dbReference>
<evidence type="ECO:0000313" key="6">
    <source>
        <dbReference type="Proteomes" id="UP000178937"/>
    </source>
</evidence>
<dbReference type="GO" id="GO:0003700">
    <property type="term" value="F:DNA-binding transcription factor activity"/>
    <property type="evidence" value="ECO:0007669"/>
    <property type="project" value="InterPro"/>
</dbReference>
<reference evidence="5 6" key="1">
    <citation type="journal article" date="2016" name="Nat. Commun.">
        <title>Thousands of microbial genomes shed light on interconnected biogeochemical processes in an aquifer system.</title>
        <authorList>
            <person name="Anantharaman K."/>
            <person name="Brown C.T."/>
            <person name="Hug L.A."/>
            <person name="Sharon I."/>
            <person name="Castelle C.J."/>
            <person name="Probst A.J."/>
            <person name="Thomas B.C."/>
            <person name="Singh A."/>
            <person name="Wilkins M.J."/>
            <person name="Karaoz U."/>
            <person name="Brodie E.L."/>
            <person name="Williams K.H."/>
            <person name="Hubbard S.S."/>
            <person name="Banfield J.F."/>
        </authorList>
    </citation>
    <scope>NUCLEOTIDE SEQUENCE [LARGE SCALE GENOMIC DNA]</scope>
</reference>
<name>A0A1F8D058_9BACT</name>
<dbReference type="EMBL" id="MGIA01000012">
    <property type="protein sequence ID" value="OGM81378.1"/>
    <property type="molecule type" value="Genomic_DNA"/>
</dbReference>
<dbReference type="InterPro" id="IPR051011">
    <property type="entry name" value="Metal_resp_trans_reg"/>
</dbReference>
<dbReference type="PROSITE" id="PS50987">
    <property type="entry name" value="HTH_ARSR_2"/>
    <property type="match status" value="1"/>
</dbReference>
<dbReference type="STRING" id="1802540.A2393_00940"/>
<evidence type="ECO:0000259" key="4">
    <source>
        <dbReference type="PROSITE" id="PS50987"/>
    </source>
</evidence>
<gene>
    <name evidence="5" type="ORF">A2393_00940</name>
</gene>
<dbReference type="SMART" id="SM00418">
    <property type="entry name" value="HTH_ARSR"/>
    <property type="match status" value="1"/>
</dbReference>
<organism evidence="5 6">
    <name type="scientific">Candidatus Woesebacteria bacterium RIFOXYB1_FULL_41_13</name>
    <dbReference type="NCBI Taxonomy" id="1802540"/>
    <lineage>
        <taxon>Bacteria</taxon>
        <taxon>Candidatus Woeseibacteriota</taxon>
    </lineage>
</organism>
<dbReference type="AlphaFoldDB" id="A0A1F8D058"/>
<sequence length="100" mass="11513">MAKTTNRESYTKCAELFKVMSNPKRLEILNIIKDKEVTVNEISEILGARKSNTSQHLAYLRYVGVVVARRSGKNIFYKLVDPKLVEPCKILNQIKINKFI</sequence>
<keyword evidence="2" id="KW-0238">DNA-binding</keyword>
<dbReference type="PANTHER" id="PTHR43132">
    <property type="entry name" value="ARSENICAL RESISTANCE OPERON REPRESSOR ARSR-RELATED"/>
    <property type="match status" value="1"/>
</dbReference>
<proteinExistence type="predicted"/>
<dbReference type="GO" id="GO:0003677">
    <property type="term" value="F:DNA binding"/>
    <property type="evidence" value="ECO:0007669"/>
    <property type="project" value="UniProtKB-KW"/>
</dbReference>
<dbReference type="NCBIfam" id="NF033788">
    <property type="entry name" value="HTH_metalloreg"/>
    <property type="match status" value="1"/>
</dbReference>
<keyword evidence="1" id="KW-0805">Transcription regulation</keyword>
<accession>A0A1F8D058</accession>
<dbReference type="InterPro" id="IPR001845">
    <property type="entry name" value="HTH_ArsR_DNA-bd_dom"/>
</dbReference>
<protein>
    <recommendedName>
        <fullName evidence="4">HTH arsR-type domain-containing protein</fullName>
    </recommendedName>
</protein>
<evidence type="ECO:0000313" key="5">
    <source>
        <dbReference type="EMBL" id="OGM81378.1"/>
    </source>
</evidence>
<dbReference type="InterPro" id="IPR036390">
    <property type="entry name" value="WH_DNA-bd_sf"/>
</dbReference>
<dbReference type="InterPro" id="IPR036388">
    <property type="entry name" value="WH-like_DNA-bd_sf"/>
</dbReference>
<evidence type="ECO:0000256" key="1">
    <source>
        <dbReference type="ARBA" id="ARBA00023015"/>
    </source>
</evidence>
<dbReference type="PRINTS" id="PR00778">
    <property type="entry name" value="HTHARSR"/>
</dbReference>
<feature type="domain" description="HTH arsR-type" evidence="4">
    <location>
        <begin position="5"/>
        <end position="100"/>
    </location>
</feature>
<dbReference type="Pfam" id="PF01022">
    <property type="entry name" value="HTH_5"/>
    <property type="match status" value="1"/>
</dbReference>